<evidence type="ECO:0000313" key="5">
    <source>
        <dbReference type="Proteomes" id="UP001498398"/>
    </source>
</evidence>
<dbReference type="Proteomes" id="UP001498398">
    <property type="component" value="Unassembled WGS sequence"/>
</dbReference>
<name>A0ABR1J0Y9_9AGAR</name>
<gene>
    <name evidence="4" type="ORF">VKT23_014266</name>
</gene>
<keyword evidence="2" id="KW-0677">Repeat</keyword>
<dbReference type="PANTHER" id="PTHR22806:SF0">
    <property type="entry name" value="NUCLEOPORIN NUP37"/>
    <property type="match status" value="1"/>
</dbReference>
<evidence type="ECO:0000256" key="3">
    <source>
        <dbReference type="PROSITE-ProRule" id="PRU00221"/>
    </source>
</evidence>
<accession>A0ABR1J0Y9</accession>
<comment type="caution">
    <text evidence="4">The sequence shown here is derived from an EMBL/GenBank/DDBJ whole genome shotgun (WGS) entry which is preliminary data.</text>
</comment>
<reference evidence="4 5" key="1">
    <citation type="submission" date="2024-01" db="EMBL/GenBank/DDBJ databases">
        <title>A draft genome for the cacao thread blight pathogen Marasmiellus scandens.</title>
        <authorList>
            <person name="Baruah I.K."/>
            <person name="Leung J."/>
            <person name="Bukari Y."/>
            <person name="Amoako-Attah I."/>
            <person name="Meinhardt L.W."/>
            <person name="Bailey B.A."/>
            <person name="Cohen S.P."/>
        </authorList>
    </citation>
    <scope>NUCLEOTIDE SEQUENCE [LARGE SCALE GENOMIC DNA]</scope>
    <source>
        <strain evidence="4 5">GH-19</strain>
    </source>
</reference>
<dbReference type="InterPro" id="IPR001680">
    <property type="entry name" value="WD40_rpt"/>
</dbReference>
<keyword evidence="1 3" id="KW-0853">WD repeat</keyword>
<dbReference type="InterPro" id="IPR019775">
    <property type="entry name" value="WD40_repeat_CS"/>
</dbReference>
<organism evidence="4 5">
    <name type="scientific">Marasmiellus scandens</name>
    <dbReference type="NCBI Taxonomy" id="2682957"/>
    <lineage>
        <taxon>Eukaryota</taxon>
        <taxon>Fungi</taxon>
        <taxon>Dikarya</taxon>
        <taxon>Basidiomycota</taxon>
        <taxon>Agaricomycotina</taxon>
        <taxon>Agaricomycetes</taxon>
        <taxon>Agaricomycetidae</taxon>
        <taxon>Agaricales</taxon>
        <taxon>Marasmiineae</taxon>
        <taxon>Omphalotaceae</taxon>
        <taxon>Marasmiellus</taxon>
    </lineage>
</organism>
<protein>
    <recommendedName>
        <fullName evidence="6">Nucleoporin Nup37</fullName>
    </recommendedName>
</protein>
<feature type="repeat" description="WD" evidence="3">
    <location>
        <begin position="107"/>
        <end position="146"/>
    </location>
</feature>
<evidence type="ECO:0000313" key="4">
    <source>
        <dbReference type="EMBL" id="KAK7447055.1"/>
    </source>
</evidence>
<evidence type="ECO:0000256" key="1">
    <source>
        <dbReference type="ARBA" id="ARBA00022574"/>
    </source>
</evidence>
<sequence>MDLTHQHPTNVSVLSCSHSDDAPDLVAIGGEHSVQVLLIQKDAIKSVALFHIGTRVTALAWSPRTISPSSSDEWLYELVAAGSDFSLHLLSKSSAESESAFHFGGGLSGHHGKINGMTFCGGSGEDSSRYVATVSDDKMLMVWDLNPDTNNDQSADTDSSRPQPTAYAIPFPHPLTSINSHPSSSKEFLVSDCRGSIFLTDWRSDPVESPSGSTNIVELSEPRALSDASLGLALHLSGSVAWHRGSADMVGAVYGSKYAVWDISKLHGGKPSASGGTFSQGGHKFRWCDTHPEYFAISTQSPLKGAVIQIYNSNFLSAHAQPTVFSIAPRPHFVQDFDFVTLGNVPTLAVAVGRSVFVFPIGVE</sequence>
<evidence type="ECO:0000256" key="2">
    <source>
        <dbReference type="ARBA" id="ARBA00022737"/>
    </source>
</evidence>
<keyword evidence="5" id="KW-1185">Reference proteome</keyword>
<dbReference type="PROSITE" id="PS50082">
    <property type="entry name" value="WD_REPEATS_2"/>
    <property type="match status" value="1"/>
</dbReference>
<dbReference type="InterPro" id="IPR036322">
    <property type="entry name" value="WD40_repeat_dom_sf"/>
</dbReference>
<dbReference type="InterPro" id="IPR015943">
    <property type="entry name" value="WD40/YVTN_repeat-like_dom_sf"/>
</dbReference>
<evidence type="ECO:0008006" key="6">
    <source>
        <dbReference type="Google" id="ProtNLM"/>
    </source>
</evidence>
<proteinExistence type="predicted"/>
<dbReference type="SUPFAM" id="SSF50978">
    <property type="entry name" value="WD40 repeat-like"/>
    <property type="match status" value="1"/>
</dbReference>
<dbReference type="Gene3D" id="2.130.10.10">
    <property type="entry name" value="YVTN repeat-like/Quinoprotein amine dehydrogenase"/>
    <property type="match status" value="1"/>
</dbReference>
<dbReference type="PROSITE" id="PS00678">
    <property type="entry name" value="WD_REPEATS_1"/>
    <property type="match status" value="1"/>
</dbReference>
<dbReference type="EMBL" id="JBANRG010000042">
    <property type="protein sequence ID" value="KAK7447055.1"/>
    <property type="molecule type" value="Genomic_DNA"/>
</dbReference>
<dbReference type="PANTHER" id="PTHR22806">
    <property type="entry name" value="NUCLEOPORIN NUP37 P37 -RELATED"/>
    <property type="match status" value="1"/>
</dbReference>
<dbReference type="InterPro" id="IPR037626">
    <property type="entry name" value="NUP37"/>
</dbReference>